<protein>
    <submittedName>
        <fullName evidence="1">Uncharacterized protein</fullName>
    </submittedName>
</protein>
<dbReference type="EMBL" id="JACEIK010000231">
    <property type="protein sequence ID" value="MCD7452978.1"/>
    <property type="molecule type" value="Genomic_DNA"/>
</dbReference>
<comment type="caution">
    <text evidence="1">The sequence shown here is derived from an EMBL/GenBank/DDBJ whole genome shotgun (WGS) entry which is preliminary data.</text>
</comment>
<keyword evidence="2" id="KW-1185">Reference proteome</keyword>
<gene>
    <name evidence="1" type="ORF">HAX54_019037</name>
</gene>
<evidence type="ECO:0000313" key="2">
    <source>
        <dbReference type="Proteomes" id="UP000823775"/>
    </source>
</evidence>
<accession>A0ABS8S1S5</accession>
<sequence length="102" mass="11984">MALVEIAKLVKQALQLEMWRHLRPQVMEYGRIWEMWHCIGEMQLHPGSQISSFRQSFCLGMRCGRIPSKVFSISQFAHPQVLHIHRMILKGLQSLRLHEHGL</sequence>
<name>A0ABS8S1S5_DATST</name>
<reference evidence="1 2" key="1">
    <citation type="journal article" date="2021" name="BMC Genomics">
        <title>Datura genome reveals duplications of psychoactive alkaloid biosynthetic genes and high mutation rate following tissue culture.</title>
        <authorList>
            <person name="Rajewski A."/>
            <person name="Carter-House D."/>
            <person name="Stajich J."/>
            <person name="Litt A."/>
        </authorList>
    </citation>
    <scope>NUCLEOTIDE SEQUENCE [LARGE SCALE GENOMIC DNA]</scope>
    <source>
        <strain evidence="1">AR-01</strain>
    </source>
</reference>
<proteinExistence type="predicted"/>
<dbReference type="Proteomes" id="UP000823775">
    <property type="component" value="Unassembled WGS sequence"/>
</dbReference>
<organism evidence="1 2">
    <name type="scientific">Datura stramonium</name>
    <name type="common">Jimsonweed</name>
    <name type="synonym">Common thornapple</name>
    <dbReference type="NCBI Taxonomy" id="4076"/>
    <lineage>
        <taxon>Eukaryota</taxon>
        <taxon>Viridiplantae</taxon>
        <taxon>Streptophyta</taxon>
        <taxon>Embryophyta</taxon>
        <taxon>Tracheophyta</taxon>
        <taxon>Spermatophyta</taxon>
        <taxon>Magnoliopsida</taxon>
        <taxon>eudicotyledons</taxon>
        <taxon>Gunneridae</taxon>
        <taxon>Pentapetalae</taxon>
        <taxon>asterids</taxon>
        <taxon>lamiids</taxon>
        <taxon>Solanales</taxon>
        <taxon>Solanaceae</taxon>
        <taxon>Solanoideae</taxon>
        <taxon>Datureae</taxon>
        <taxon>Datura</taxon>
    </lineage>
</organism>
<evidence type="ECO:0000313" key="1">
    <source>
        <dbReference type="EMBL" id="MCD7452978.1"/>
    </source>
</evidence>